<dbReference type="EMBL" id="CP120628">
    <property type="protein sequence ID" value="WEW58583.1"/>
    <property type="molecule type" value="Genomic_DNA"/>
</dbReference>
<dbReference type="GO" id="GO:0000209">
    <property type="term" value="P:protein polyubiquitination"/>
    <property type="evidence" value="ECO:0007669"/>
    <property type="project" value="TreeGrafter"/>
</dbReference>
<dbReference type="Pfam" id="PF09814">
    <property type="entry name" value="HECT_2"/>
    <property type="match status" value="1"/>
</dbReference>
<dbReference type="GO" id="GO:0005829">
    <property type="term" value="C:cytosol"/>
    <property type="evidence" value="ECO:0007669"/>
    <property type="project" value="TreeGrafter"/>
</dbReference>
<keyword evidence="1" id="KW-0808">Transferase</keyword>
<dbReference type="GO" id="GO:0006513">
    <property type="term" value="P:protein monoubiquitination"/>
    <property type="evidence" value="ECO:0007669"/>
    <property type="project" value="TreeGrafter"/>
</dbReference>
<dbReference type="PANTHER" id="PTHR31531">
    <property type="entry name" value="E3 UBIQUITIN-PROTEIN LIGASE E3D FAMILY MEMBER"/>
    <property type="match status" value="1"/>
</dbReference>
<dbReference type="GO" id="GO:0031624">
    <property type="term" value="F:ubiquitin conjugating enzyme binding"/>
    <property type="evidence" value="ECO:0007669"/>
    <property type="project" value="TreeGrafter"/>
</dbReference>
<dbReference type="GO" id="GO:0043161">
    <property type="term" value="P:proteasome-mediated ubiquitin-dependent protein catabolic process"/>
    <property type="evidence" value="ECO:0007669"/>
    <property type="project" value="TreeGrafter"/>
</dbReference>
<dbReference type="GO" id="GO:0000151">
    <property type="term" value="C:ubiquitin ligase complex"/>
    <property type="evidence" value="ECO:0007669"/>
    <property type="project" value="TreeGrafter"/>
</dbReference>
<dbReference type="GO" id="GO:0005634">
    <property type="term" value="C:nucleus"/>
    <property type="evidence" value="ECO:0007669"/>
    <property type="project" value="TreeGrafter"/>
</dbReference>
<gene>
    <name evidence="1" type="ORF">PRK78_004051</name>
</gene>
<organism evidence="1 2">
    <name type="scientific">Emydomyces testavorans</name>
    <dbReference type="NCBI Taxonomy" id="2070801"/>
    <lineage>
        <taxon>Eukaryota</taxon>
        <taxon>Fungi</taxon>
        <taxon>Dikarya</taxon>
        <taxon>Ascomycota</taxon>
        <taxon>Pezizomycotina</taxon>
        <taxon>Eurotiomycetes</taxon>
        <taxon>Eurotiomycetidae</taxon>
        <taxon>Onygenales</taxon>
        <taxon>Nannizziopsiaceae</taxon>
        <taxon>Emydomyces</taxon>
    </lineage>
</organism>
<dbReference type="AlphaFoldDB" id="A0AAF0DI11"/>
<keyword evidence="2" id="KW-1185">Reference proteome</keyword>
<dbReference type="PANTHER" id="PTHR31531:SF2">
    <property type="entry name" value="E3 UBIQUITIN-PROTEIN LIGASE E3D"/>
    <property type="match status" value="1"/>
</dbReference>
<dbReference type="GO" id="GO:0061630">
    <property type="term" value="F:ubiquitin protein ligase activity"/>
    <property type="evidence" value="ECO:0007669"/>
    <property type="project" value="UniProtKB-EC"/>
</dbReference>
<dbReference type="GO" id="GO:0030332">
    <property type="term" value="F:cyclin binding"/>
    <property type="evidence" value="ECO:0007669"/>
    <property type="project" value="TreeGrafter"/>
</dbReference>
<dbReference type="Proteomes" id="UP001219355">
    <property type="component" value="Chromosome 2"/>
</dbReference>
<evidence type="ECO:0000313" key="1">
    <source>
        <dbReference type="EMBL" id="WEW58583.1"/>
    </source>
</evidence>
<keyword evidence="1" id="KW-0012">Acyltransferase</keyword>
<dbReference type="InterPro" id="IPR019193">
    <property type="entry name" value="UBQ-conj_enz_E2-bd_prot"/>
</dbReference>
<accession>A0AAF0DI11</accession>
<reference evidence="1" key="1">
    <citation type="submission" date="2023-03" db="EMBL/GenBank/DDBJ databases">
        <title>Emydomyces testavorans Genome Sequence.</title>
        <authorList>
            <person name="Hoyer L."/>
        </authorList>
    </citation>
    <scope>NUCLEOTIDE SEQUENCE</scope>
    <source>
        <strain evidence="1">16-2883</strain>
    </source>
</reference>
<name>A0AAF0DI11_9EURO</name>
<evidence type="ECO:0000313" key="2">
    <source>
        <dbReference type="Proteomes" id="UP001219355"/>
    </source>
</evidence>
<dbReference type="GO" id="GO:0051865">
    <property type="term" value="P:protein autoubiquitination"/>
    <property type="evidence" value="ECO:0007669"/>
    <property type="project" value="TreeGrafter"/>
</dbReference>
<dbReference type="EC" id="2.3.2.26" evidence="1"/>
<protein>
    <submittedName>
        <fullName evidence="1">HECT-type E3 ubiquitin transferase</fullName>
        <ecNumber evidence="1">2.3.2.26</ecNumber>
    </submittedName>
</protein>
<proteinExistence type="predicted"/>
<sequence length="449" mass="50537">MMATRYHQKPRLYAELLPNISQITVYASLPDCCSGDNPLQGVTELLPSREEISLSYHEQKECLRLPARVSPKALDMFPFNLSRSDEQKICAMKQNEFSFRLHTDETDQAVVPRLCSSIQIPWSAKEMCSGTRVKCRACGNMFLEPHSASQMVWKDLPSAHWAELMDMWHCHKPDPEDGKQHNDDESAAAKGYGVGNHTVCQADTVLLDVMNFYVAEANCVGLEPVASDASEKSSDSEQQRGRHTLRRPICCTKCQRIVGEMQPSTKGLALYKSELSVSRPLQTSSTDGNNIADWETYPVDMIISAQLLEQIDRTGARRYVLHRDDSNTENGGILIWVFNPDIRYSYSGSNLLTSSGEKSNDPRNDDAMKINAQRAMKVFYQCIPNVQTVLNPAKGSPTMTSLEELPLPSQIFEETECLLNSRNALLPESARNFREWRVGLLHVVEKLET</sequence>